<evidence type="ECO:0000313" key="4">
    <source>
        <dbReference type="Proteomes" id="UP000050164"/>
    </source>
</evidence>
<reference evidence="3 4" key="1">
    <citation type="submission" date="2015-03" db="EMBL/GenBank/DDBJ databases">
        <authorList>
            <consortium name="Pathogen Informatics"/>
        </authorList>
    </citation>
    <scope>NUCLEOTIDE SEQUENCE [LARGE SCALE GENOMIC DNA]</scope>
    <source>
        <strain evidence="1 3">Bir 172</strain>
        <strain evidence="2 4">Bir 185</strain>
    </source>
</reference>
<evidence type="ECO:0000313" key="1">
    <source>
        <dbReference type="EMBL" id="CKR78712.1"/>
    </source>
</evidence>
<proteinExistence type="predicted"/>
<evidence type="ECO:0000313" key="2">
    <source>
        <dbReference type="EMBL" id="CKT60192.1"/>
    </source>
</evidence>
<protein>
    <submittedName>
        <fullName evidence="1">Uncharacterized protein</fullName>
    </submittedName>
</protein>
<dbReference type="Proteomes" id="UP000050164">
    <property type="component" value="Unassembled WGS sequence"/>
</dbReference>
<evidence type="ECO:0000313" key="3">
    <source>
        <dbReference type="Proteomes" id="UP000048948"/>
    </source>
</evidence>
<dbReference type="Proteomes" id="UP000048948">
    <property type="component" value="Unassembled WGS sequence"/>
</dbReference>
<organism evidence="1 3">
    <name type="scientific">Mycobacterium tuberculosis</name>
    <dbReference type="NCBI Taxonomy" id="1773"/>
    <lineage>
        <taxon>Bacteria</taxon>
        <taxon>Bacillati</taxon>
        <taxon>Actinomycetota</taxon>
        <taxon>Actinomycetes</taxon>
        <taxon>Mycobacteriales</taxon>
        <taxon>Mycobacteriaceae</taxon>
        <taxon>Mycobacterium</taxon>
        <taxon>Mycobacterium tuberculosis complex</taxon>
    </lineage>
</organism>
<name>A0A655A5G0_MYCTX</name>
<sequence length="47" mass="4965">MRVVVELGLASSVFVLSECSPPNRLGSSCSNCCHGRNRAPTAEATAW</sequence>
<dbReference type="AlphaFoldDB" id="A0A655A5G0"/>
<dbReference type="EMBL" id="CNGE01000074">
    <property type="protein sequence ID" value="CKR78712.1"/>
    <property type="molecule type" value="Genomic_DNA"/>
</dbReference>
<accession>A0A655A5G0</accession>
<dbReference type="EMBL" id="CNFT01001766">
    <property type="protein sequence ID" value="CKT60192.1"/>
    <property type="molecule type" value="Genomic_DNA"/>
</dbReference>
<gene>
    <name evidence="1" type="ORF">ERS027646_00666</name>
    <name evidence="2" type="ORF">ERS027659_04628</name>
</gene>